<dbReference type="EMBL" id="JAUKTV010000003">
    <property type="protein sequence ID" value="KAK0742481.1"/>
    <property type="molecule type" value="Genomic_DNA"/>
</dbReference>
<evidence type="ECO:0000313" key="2">
    <source>
        <dbReference type="EMBL" id="KAK0742481.1"/>
    </source>
</evidence>
<accession>A0AA40END2</accession>
<organism evidence="2 3">
    <name type="scientific">Apiosordaria backusii</name>
    <dbReference type="NCBI Taxonomy" id="314023"/>
    <lineage>
        <taxon>Eukaryota</taxon>
        <taxon>Fungi</taxon>
        <taxon>Dikarya</taxon>
        <taxon>Ascomycota</taxon>
        <taxon>Pezizomycotina</taxon>
        <taxon>Sordariomycetes</taxon>
        <taxon>Sordariomycetidae</taxon>
        <taxon>Sordariales</taxon>
        <taxon>Lasiosphaeriaceae</taxon>
        <taxon>Apiosordaria</taxon>
    </lineage>
</organism>
<proteinExistence type="predicted"/>
<reference evidence="2" key="1">
    <citation type="submission" date="2023-06" db="EMBL/GenBank/DDBJ databases">
        <title>Genome-scale phylogeny and comparative genomics of the fungal order Sordariales.</title>
        <authorList>
            <consortium name="Lawrence Berkeley National Laboratory"/>
            <person name="Hensen N."/>
            <person name="Bonometti L."/>
            <person name="Westerberg I."/>
            <person name="Brannstrom I.O."/>
            <person name="Guillou S."/>
            <person name="Cros-Aarteil S."/>
            <person name="Calhoun S."/>
            <person name="Haridas S."/>
            <person name="Kuo A."/>
            <person name="Mondo S."/>
            <person name="Pangilinan J."/>
            <person name="Riley R."/>
            <person name="Labutti K."/>
            <person name="Andreopoulos B."/>
            <person name="Lipzen A."/>
            <person name="Chen C."/>
            <person name="Yanf M."/>
            <person name="Daum C."/>
            <person name="Ng V."/>
            <person name="Clum A."/>
            <person name="Steindorff A."/>
            <person name="Ohm R."/>
            <person name="Martin F."/>
            <person name="Silar P."/>
            <person name="Natvig D."/>
            <person name="Lalanne C."/>
            <person name="Gautier V."/>
            <person name="Ament-Velasquez S.L."/>
            <person name="Kruys A."/>
            <person name="Hutchinson M.I."/>
            <person name="Powell A.J."/>
            <person name="Barry K."/>
            <person name="Miller A.N."/>
            <person name="Grigoriev I.V."/>
            <person name="Debuchy R."/>
            <person name="Gladieux P."/>
            <person name="Thoren M.H."/>
            <person name="Johannesson H."/>
        </authorList>
    </citation>
    <scope>NUCLEOTIDE SEQUENCE</scope>
    <source>
        <strain evidence="2">CBS 540.89</strain>
    </source>
</reference>
<comment type="caution">
    <text evidence="2">The sequence shown here is derived from an EMBL/GenBank/DDBJ whole genome shotgun (WGS) entry which is preliminary data.</text>
</comment>
<dbReference type="Proteomes" id="UP001172159">
    <property type="component" value="Unassembled WGS sequence"/>
</dbReference>
<evidence type="ECO:0000313" key="3">
    <source>
        <dbReference type="Proteomes" id="UP001172159"/>
    </source>
</evidence>
<feature type="region of interest" description="Disordered" evidence="1">
    <location>
        <begin position="102"/>
        <end position="127"/>
    </location>
</feature>
<protein>
    <submittedName>
        <fullName evidence="2">Uncharacterized protein</fullName>
    </submittedName>
</protein>
<keyword evidence="3" id="KW-1185">Reference proteome</keyword>
<feature type="compositionally biased region" description="Basic and acidic residues" evidence="1">
    <location>
        <begin position="109"/>
        <end position="127"/>
    </location>
</feature>
<evidence type="ECO:0000256" key="1">
    <source>
        <dbReference type="SAM" id="MobiDB-lite"/>
    </source>
</evidence>
<dbReference type="AlphaFoldDB" id="A0AA40END2"/>
<name>A0AA40END2_9PEZI</name>
<sequence length="127" mass="14353">MSQTPTFLRHIQNLPSTHLRPSPLPSYSQADFLGTLRSRHSTMSQSSLSSSKGNHTCPFDMSDCETCLRFEALATIAEKARHLPAGAAIDPPSWYMPTKEFPNRPAAWTRDHKTSEIRPWNEEKDVN</sequence>
<gene>
    <name evidence="2" type="ORF">B0T21DRAFT_409284</name>
</gene>